<dbReference type="PANTHER" id="PTHR24093:SF520">
    <property type="entry name" value="CALCIUM-TRANSPORTING ATPASE 9, PLASMA MEMBRANE-TYPE"/>
    <property type="match status" value="1"/>
</dbReference>
<evidence type="ECO:0000313" key="3">
    <source>
        <dbReference type="Proteomes" id="UP000032141"/>
    </source>
</evidence>
<dbReference type="Proteomes" id="UP000032141">
    <property type="component" value="Chromosome C3"/>
</dbReference>
<organism evidence="2 3">
    <name type="scientific">Brassica oleracea var. oleracea</name>
    <dbReference type="NCBI Taxonomy" id="109376"/>
    <lineage>
        <taxon>Eukaryota</taxon>
        <taxon>Viridiplantae</taxon>
        <taxon>Streptophyta</taxon>
        <taxon>Embryophyta</taxon>
        <taxon>Tracheophyta</taxon>
        <taxon>Spermatophyta</taxon>
        <taxon>Magnoliopsida</taxon>
        <taxon>eudicotyledons</taxon>
        <taxon>Gunneridae</taxon>
        <taxon>Pentapetalae</taxon>
        <taxon>rosids</taxon>
        <taxon>malvids</taxon>
        <taxon>Brassicales</taxon>
        <taxon>Brassicaceae</taxon>
        <taxon>Brassiceae</taxon>
        <taxon>Brassica</taxon>
    </lineage>
</organism>
<keyword evidence="3" id="KW-1185">Reference proteome</keyword>
<reference evidence="2" key="2">
    <citation type="submission" date="2015-03" db="UniProtKB">
        <authorList>
            <consortium name="EnsemblPlants"/>
        </authorList>
    </citation>
    <scope>IDENTIFICATION</scope>
</reference>
<accession>A0A0D3B3S5</accession>
<dbReference type="SUPFAM" id="SSF81660">
    <property type="entry name" value="Metal cation-transporting ATPase, ATP-binding domain N"/>
    <property type="match status" value="1"/>
</dbReference>
<reference evidence="2 3" key="1">
    <citation type="journal article" date="2014" name="Genome Biol.">
        <title>Transcriptome and methylome profiling reveals relics of genome dominance in the mesopolyploid Brassica oleracea.</title>
        <authorList>
            <person name="Parkin I.A."/>
            <person name="Koh C."/>
            <person name="Tang H."/>
            <person name="Robinson S.J."/>
            <person name="Kagale S."/>
            <person name="Clarke W.E."/>
            <person name="Town C.D."/>
            <person name="Nixon J."/>
            <person name="Krishnakumar V."/>
            <person name="Bidwell S.L."/>
            <person name="Denoeud F."/>
            <person name="Belcram H."/>
            <person name="Links M.G."/>
            <person name="Just J."/>
            <person name="Clarke C."/>
            <person name="Bender T."/>
            <person name="Huebert T."/>
            <person name="Mason A.S."/>
            <person name="Pires J.C."/>
            <person name="Barker G."/>
            <person name="Moore J."/>
            <person name="Walley P.G."/>
            <person name="Manoli S."/>
            <person name="Batley J."/>
            <person name="Edwards D."/>
            <person name="Nelson M.N."/>
            <person name="Wang X."/>
            <person name="Paterson A.H."/>
            <person name="King G."/>
            <person name="Bancroft I."/>
            <person name="Chalhoub B."/>
            <person name="Sharpe A.G."/>
        </authorList>
    </citation>
    <scope>NUCLEOTIDE SEQUENCE</scope>
    <source>
        <strain evidence="2 3">cv. TO1000</strain>
    </source>
</reference>
<dbReference type="GO" id="GO:0005388">
    <property type="term" value="F:P-type calcium transporter activity"/>
    <property type="evidence" value="ECO:0007669"/>
    <property type="project" value="TreeGrafter"/>
</dbReference>
<dbReference type="EnsemblPlants" id="Bo3g023040.1">
    <property type="protein sequence ID" value="Bo3g023040.1"/>
    <property type="gene ID" value="Bo3g023040"/>
</dbReference>
<evidence type="ECO:0000256" key="1">
    <source>
        <dbReference type="ARBA" id="ARBA00022842"/>
    </source>
</evidence>
<dbReference type="eggNOG" id="KOG0204">
    <property type="taxonomic scope" value="Eukaryota"/>
</dbReference>
<protein>
    <submittedName>
        <fullName evidence="2">Uncharacterized protein</fullName>
    </submittedName>
</protein>
<evidence type="ECO:0000313" key="2">
    <source>
        <dbReference type="EnsemblPlants" id="Bo3g023040.1"/>
    </source>
</evidence>
<dbReference type="HOGENOM" id="CLU_1117048_0_0_1"/>
<keyword evidence="1" id="KW-0460">Magnesium</keyword>
<dbReference type="Gramene" id="Bo3g023040.1">
    <property type="protein sequence ID" value="Bo3g023040.1"/>
    <property type="gene ID" value="Bo3g023040"/>
</dbReference>
<dbReference type="AlphaFoldDB" id="A0A0D3B3S5"/>
<dbReference type="PANTHER" id="PTHR24093">
    <property type="entry name" value="CATION TRANSPORTING ATPASE"/>
    <property type="match status" value="1"/>
</dbReference>
<dbReference type="GO" id="GO:0000166">
    <property type="term" value="F:nucleotide binding"/>
    <property type="evidence" value="ECO:0007669"/>
    <property type="project" value="InterPro"/>
</dbReference>
<dbReference type="InterPro" id="IPR023299">
    <property type="entry name" value="ATPase_P-typ_cyto_dom_N"/>
</dbReference>
<dbReference type="OMA" id="PCQPIEL"/>
<dbReference type="Gene3D" id="3.40.1110.10">
    <property type="entry name" value="Calcium-transporting ATPase, cytoplasmic domain N"/>
    <property type="match status" value="2"/>
</dbReference>
<dbReference type="GO" id="GO:0005886">
    <property type="term" value="C:plasma membrane"/>
    <property type="evidence" value="ECO:0007669"/>
    <property type="project" value="TreeGrafter"/>
</dbReference>
<sequence>MGEEHEGGYASTSDEHRREGDSVIRVITTVACPCQPIELSPVYLQSTADGGEVEISGSPTEKAILSWAYKFDTIRSESAIIHAFPFNSGKKRGGVAVLREFFRLAIDAMAKNSLRCVAIACRTQELNKVPKEQEDLDKWSLLEDELTLLAIVGIKDPCRPGVREAVRTCTSAGVKVDPTKTPEALLWIQKRYRKREKRSTTEMSPDANYSVSNLYLTSTPSTKFYYDTNIPAIKEFTSSLGDAASEVMC</sequence>
<name>A0A0D3B3S5_BRAOL</name>
<dbReference type="Pfam" id="PF13246">
    <property type="entry name" value="Cation_ATPase"/>
    <property type="match status" value="1"/>
</dbReference>
<proteinExistence type="predicted"/>